<sequence length="66" mass="7567">ALRLILAVLQNLRIAKRAALSDEEIVATLQKEAKKRVEAKAIYEKAGRQDLAAIEERELKIIRQWL</sequence>
<dbReference type="SUPFAM" id="SSF89095">
    <property type="entry name" value="GatB/YqeY motif"/>
    <property type="match status" value="1"/>
</dbReference>
<dbReference type="GO" id="GO:0016740">
    <property type="term" value="F:transferase activity"/>
    <property type="evidence" value="ECO:0007669"/>
    <property type="project" value="UniProtKB-KW"/>
</dbReference>
<dbReference type="Gene3D" id="1.10.1510.10">
    <property type="entry name" value="Uncharacterised protein YqeY/AIM41 PF09424, N-terminal domain"/>
    <property type="match status" value="1"/>
</dbReference>
<dbReference type="InterPro" id="IPR019004">
    <property type="entry name" value="YqeY/Aim41"/>
</dbReference>
<dbReference type="GO" id="GO:0016884">
    <property type="term" value="F:carbon-nitrogen ligase activity, with glutamine as amido-N-donor"/>
    <property type="evidence" value="ECO:0007669"/>
    <property type="project" value="InterPro"/>
</dbReference>
<reference evidence="1 2" key="1">
    <citation type="submission" date="2017-09" db="EMBL/GenBank/DDBJ databases">
        <title>Depth-based differentiation of microbial function through sediment-hosted aquifers and enrichment of novel symbionts in the deep terrestrial subsurface.</title>
        <authorList>
            <person name="Probst A.J."/>
            <person name="Ladd B."/>
            <person name="Jarett J.K."/>
            <person name="Geller-Mcgrath D.E."/>
            <person name="Sieber C.M."/>
            <person name="Emerson J.B."/>
            <person name="Anantharaman K."/>
            <person name="Thomas B.C."/>
            <person name="Malmstrom R."/>
            <person name="Stieglmeier M."/>
            <person name="Klingl A."/>
            <person name="Woyke T."/>
            <person name="Ryan C.M."/>
            <person name="Banfield J.F."/>
        </authorList>
    </citation>
    <scope>NUCLEOTIDE SEQUENCE [LARGE SCALE GENOMIC DNA]</scope>
    <source>
        <strain evidence="1">CG22_combo_CG10-13_8_21_14_all_01_47_9</strain>
    </source>
</reference>
<protein>
    <submittedName>
        <fullName evidence="1">Glutamyl-tRNA amidotransferase</fullName>
    </submittedName>
</protein>
<evidence type="ECO:0000313" key="2">
    <source>
        <dbReference type="Proteomes" id="UP000229981"/>
    </source>
</evidence>
<accession>A0A2H0E307</accession>
<feature type="non-terminal residue" evidence="1">
    <location>
        <position position="1"/>
    </location>
</feature>
<dbReference type="InterPro" id="IPR042184">
    <property type="entry name" value="YqeY/Aim41_N"/>
</dbReference>
<dbReference type="AlphaFoldDB" id="A0A2H0E307"/>
<proteinExistence type="predicted"/>
<dbReference type="InterPro" id="IPR003789">
    <property type="entry name" value="Asn/Gln_tRNA_amidoTrase-B-like"/>
</dbReference>
<comment type="caution">
    <text evidence="1">The sequence shown here is derived from an EMBL/GenBank/DDBJ whole genome shotgun (WGS) entry which is preliminary data.</text>
</comment>
<dbReference type="Pfam" id="PF09424">
    <property type="entry name" value="YqeY"/>
    <property type="match status" value="1"/>
</dbReference>
<dbReference type="EMBL" id="PCTU01000044">
    <property type="protein sequence ID" value="PIP88200.1"/>
    <property type="molecule type" value="Genomic_DNA"/>
</dbReference>
<name>A0A2H0E307_9BACT</name>
<gene>
    <name evidence="1" type="ORF">COW80_01665</name>
</gene>
<dbReference type="PANTHER" id="PTHR28055">
    <property type="entry name" value="ALTERED INHERITANCE OF MITOCHONDRIA PROTEIN 41, MITOCHONDRIAL"/>
    <property type="match status" value="1"/>
</dbReference>
<dbReference type="PANTHER" id="PTHR28055:SF1">
    <property type="entry name" value="ALTERED INHERITANCE OF MITOCHONDRIA PROTEIN 41, MITOCHONDRIAL"/>
    <property type="match status" value="1"/>
</dbReference>
<keyword evidence="1" id="KW-0808">Transferase</keyword>
<organism evidence="1 2">
    <name type="scientific">Candidatus Beckwithbacteria bacterium CG22_combo_CG10-13_8_21_14_all_01_47_9</name>
    <dbReference type="NCBI Taxonomy" id="1974496"/>
    <lineage>
        <taxon>Bacteria</taxon>
        <taxon>Candidatus Beckwithiibacteriota</taxon>
    </lineage>
</organism>
<dbReference type="Proteomes" id="UP000229981">
    <property type="component" value="Unassembled WGS sequence"/>
</dbReference>
<evidence type="ECO:0000313" key="1">
    <source>
        <dbReference type="EMBL" id="PIP88200.1"/>
    </source>
</evidence>